<sequence>PHSLPAQSRFQIGGLVNWFRREHGRSDSLDSHNGSDSPIEGGALVHQAAALHHSYSKSSQKSSGSVGNTLQRARRRMEDQFNKFGLGKGKKKDGSVEET</sequence>
<gene>
    <name evidence="2" type="ORF">g.56068</name>
</gene>
<reference evidence="2" key="1">
    <citation type="submission" date="2015-11" db="EMBL/GenBank/DDBJ databases">
        <title>De novo transcriptome assembly of four potential Pierce s Disease insect vectors from Arizona vineyards.</title>
        <authorList>
            <person name="Tassone E.E."/>
        </authorList>
    </citation>
    <scope>NUCLEOTIDE SEQUENCE</scope>
</reference>
<feature type="non-terminal residue" evidence="2">
    <location>
        <position position="99"/>
    </location>
</feature>
<protein>
    <submittedName>
        <fullName evidence="2">Uncharacterized protein</fullName>
    </submittedName>
</protein>
<name>A0A1B6K5N4_9HEMI</name>
<feature type="non-terminal residue" evidence="2">
    <location>
        <position position="1"/>
    </location>
</feature>
<feature type="compositionally biased region" description="Low complexity" evidence="1">
    <location>
        <begin position="56"/>
        <end position="65"/>
    </location>
</feature>
<proteinExistence type="predicted"/>
<evidence type="ECO:0000313" key="2">
    <source>
        <dbReference type="EMBL" id="JAT06759.1"/>
    </source>
</evidence>
<dbReference type="AlphaFoldDB" id="A0A1B6K5N4"/>
<evidence type="ECO:0000256" key="1">
    <source>
        <dbReference type="SAM" id="MobiDB-lite"/>
    </source>
</evidence>
<accession>A0A1B6K5N4</accession>
<organism evidence="2">
    <name type="scientific">Homalodisca liturata</name>
    <dbReference type="NCBI Taxonomy" id="320908"/>
    <lineage>
        <taxon>Eukaryota</taxon>
        <taxon>Metazoa</taxon>
        <taxon>Ecdysozoa</taxon>
        <taxon>Arthropoda</taxon>
        <taxon>Hexapoda</taxon>
        <taxon>Insecta</taxon>
        <taxon>Pterygota</taxon>
        <taxon>Neoptera</taxon>
        <taxon>Paraneoptera</taxon>
        <taxon>Hemiptera</taxon>
        <taxon>Auchenorrhyncha</taxon>
        <taxon>Membracoidea</taxon>
        <taxon>Cicadellidae</taxon>
        <taxon>Cicadellinae</taxon>
        <taxon>Proconiini</taxon>
        <taxon>Homalodisca</taxon>
    </lineage>
</organism>
<dbReference type="EMBL" id="GECU01000948">
    <property type="protein sequence ID" value="JAT06759.1"/>
    <property type="molecule type" value="Transcribed_RNA"/>
</dbReference>
<feature type="region of interest" description="Disordered" evidence="1">
    <location>
        <begin position="25"/>
        <end position="99"/>
    </location>
</feature>